<dbReference type="PANTHER" id="PTHR43441">
    <property type="entry name" value="RIBOSOMAL-PROTEIN-SERINE ACETYLTRANSFERASE"/>
    <property type="match status" value="1"/>
</dbReference>
<name>A0ABX8RZI1_NOCIO</name>
<dbReference type="PROSITE" id="PS51186">
    <property type="entry name" value="GNAT"/>
    <property type="match status" value="1"/>
</dbReference>
<keyword evidence="3" id="KW-1185">Reference proteome</keyword>
<evidence type="ECO:0000313" key="3">
    <source>
        <dbReference type="Proteomes" id="UP000694257"/>
    </source>
</evidence>
<gene>
    <name evidence="2" type="ORF">KV110_19665</name>
</gene>
<sequence>MSTRPKSLAHISLGPVSLHGRTVVLRQARIADYPYWRHLRLRDRRYIEPFWYSSPLDWEERHSGTLWVRECLMARAEARAGRRLTTAIEVDGHFAGQVELGSIDTATGAAELGIWVDAEVARHGLGGLASAMLVEYGFGQLGLERITAPISPANVAAARGAAGIGFQREALMGRYFDAGGARRDHELWAVIKADTPPNGFVRRCLDRCDAQHRTPPPAVRDDAIDATLPKTAVLVATTRYYAGRARHLLDPLRTPRPVRLSDPDRREIVLRNRRLSDWSRWRAARLRSRALLDPDAAATGATWARQHTWFRWLRQFHCARPGLRSASGLVLAIEVDGEYVGEARLFDLDMFDRNARMFVWTDPAHGDDIRTVATRLLLAHAFGTLGLCRVATAIEPADHRSADIAARVGMLREGRMRGYVGATGRRADHDLWAVTLCVVAESDSGSAARSTRRTLGPTDQH</sequence>
<evidence type="ECO:0000259" key="1">
    <source>
        <dbReference type="PROSITE" id="PS51186"/>
    </source>
</evidence>
<dbReference type="InterPro" id="IPR000182">
    <property type="entry name" value="GNAT_dom"/>
</dbReference>
<accession>A0ABX8RZI1</accession>
<dbReference type="EMBL" id="CP078145">
    <property type="protein sequence ID" value="QXN95062.1"/>
    <property type="molecule type" value="Genomic_DNA"/>
</dbReference>
<evidence type="ECO:0000313" key="2">
    <source>
        <dbReference type="EMBL" id="QXN95062.1"/>
    </source>
</evidence>
<reference evidence="2 3" key="1">
    <citation type="submission" date="2021-07" db="EMBL/GenBank/DDBJ databases">
        <title>Whole Genome Sequence of Nocardia Iowensis.</title>
        <authorList>
            <person name="Lamm A."/>
            <person name="Collins-Fairclough A.M."/>
            <person name="Bunk B."/>
            <person name="Sproer C."/>
        </authorList>
    </citation>
    <scope>NUCLEOTIDE SEQUENCE [LARGE SCALE GENOMIC DNA]</scope>
    <source>
        <strain evidence="2 3">NRRL 5646</strain>
    </source>
</reference>
<dbReference type="PANTHER" id="PTHR43441:SF10">
    <property type="entry name" value="ACETYLTRANSFERASE"/>
    <property type="match status" value="1"/>
</dbReference>
<dbReference type="Proteomes" id="UP000694257">
    <property type="component" value="Chromosome"/>
</dbReference>
<dbReference type="Pfam" id="PF13302">
    <property type="entry name" value="Acetyltransf_3"/>
    <property type="match status" value="2"/>
</dbReference>
<proteinExistence type="predicted"/>
<organism evidence="2 3">
    <name type="scientific">Nocardia iowensis</name>
    <dbReference type="NCBI Taxonomy" id="204891"/>
    <lineage>
        <taxon>Bacteria</taxon>
        <taxon>Bacillati</taxon>
        <taxon>Actinomycetota</taxon>
        <taxon>Actinomycetes</taxon>
        <taxon>Mycobacteriales</taxon>
        <taxon>Nocardiaceae</taxon>
        <taxon>Nocardia</taxon>
    </lineage>
</organism>
<dbReference type="InterPro" id="IPR051908">
    <property type="entry name" value="Ribosomal_N-acetyltransferase"/>
</dbReference>
<dbReference type="RefSeq" id="WP_218477815.1">
    <property type="nucleotide sequence ID" value="NZ_CP078145.1"/>
</dbReference>
<protein>
    <submittedName>
        <fullName evidence="2">GNAT family N-acetyltransferase</fullName>
    </submittedName>
</protein>
<feature type="domain" description="N-acetyltransferase" evidence="1">
    <location>
        <begin position="23"/>
        <end position="194"/>
    </location>
</feature>